<feature type="domain" description="Neurotransmitter-gated ion-channel ligand-binding" evidence="6">
    <location>
        <begin position="1"/>
        <end position="106"/>
    </location>
</feature>
<dbReference type="Pfam" id="PF02932">
    <property type="entry name" value="Neur_chan_memb"/>
    <property type="match status" value="1"/>
</dbReference>
<sequence length="166" mass="18894">VYSNGQINWIPPGIFRASCSIDITWFPFDDQSCYLKFGSWTYNGFAIDLQVDSEPGTDPSIDLSSYVPSGEWLIQNTPAVREETFYVCCREPYPTIKFYINLRRRTLFHGFNFIIPSLVISMMTLLAFSLPPHDMSEKIGFQTTVLLSVCFFLTIVSDMTPPTSEA</sequence>
<dbReference type="InterPro" id="IPR006201">
    <property type="entry name" value="Neur_channel"/>
</dbReference>
<evidence type="ECO:0000256" key="2">
    <source>
        <dbReference type="ARBA" id="ARBA00022692"/>
    </source>
</evidence>
<dbReference type="InterPro" id="IPR018000">
    <property type="entry name" value="Neurotransmitter_ion_chnl_CS"/>
</dbReference>
<evidence type="ECO:0000259" key="7">
    <source>
        <dbReference type="Pfam" id="PF02932"/>
    </source>
</evidence>
<dbReference type="InterPro" id="IPR006029">
    <property type="entry name" value="Neurotrans-gated_channel_TM"/>
</dbReference>
<evidence type="ECO:0000256" key="5">
    <source>
        <dbReference type="SAM" id="Phobius"/>
    </source>
</evidence>
<dbReference type="GO" id="GO:0005230">
    <property type="term" value="F:extracellular ligand-gated monoatomic ion channel activity"/>
    <property type="evidence" value="ECO:0007669"/>
    <property type="project" value="InterPro"/>
</dbReference>
<feature type="domain" description="Neurotransmitter-gated ion-channel transmembrane" evidence="7">
    <location>
        <begin position="114"/>
        <end position="165"/>
    </location>
</feature>
<dbReference type="Gene3D" id="2.70.170.10">
    <property type="entry name" value="Neurotransmitter-gated ion-channel ligand-binding domain"/>
    <property type="match status" value="1"/>
</dbReference>
<dbReference type="PROSITE" id="PS00236">
    <property type="entry name" value="NEUROTR_ION_CHANNEL"/>
    <property type="match status" value="1"/>
</dbReference>
<dbReference type="SUPFAM" id="SSF90112">
    <property type="entry name" value="Neurotransmitter-gated ion-channel transmembrane pore"/>
    <property type="match status" value="1"/>
</dbReference>
<protein>
    <submittedName>
        <fullName evidence="9">Uncharacterized protein</fullName>
    </submittedName>
</protein>
<feature type="transmembrane region" description="Helical" evidence="5">
    <location>
        <begin position="107"/>
        <end position="127"/>
    </location>
</feature>
<name>A0A915AFR8_PARUN</name>
<reference evidence="9" key="1">
    <citation type="submission" date="2022-11" db="UniProtKB">
        <authorList>
            <consortium name="WormBaseParasite"/>
        </authorList>
    </citation>
    <scope>IDENTIFICATION</scope>
</reference>
<dbReference type="InterPro" id="IPR006202">
    <property type="entry name" value="Neur_chan_lig-bd"/>
</dbReference>
<dbReference type="GO" id="GO:0016020">
    <property type="term" value="C:membrane"/>
    <property type="evidence" value="ECO:0007669"/>
    <property type="project" value="UniProtKB-SubCell"/>
</dbReference>
<dbReference type="GO" id="GO:0004888">
    <property type="term" value="F:transmembrane signaling receptor activity"/>
    <property type="evidence" value="ECO:0007669"/>
    <property type="project" value="InterPro"/>
</dbReference>
<evidence type="ECO:0000313" key="8">
    <source>
        <dbReference type="Proteomes" id="UP000887569"/>
    </source>
</evidence>
<dbReference type="SUPFAM" id="SSF63712">
    <property type="entry name" value="Nicotinic receptor ligand binding domain-like"/>
    <property type="match status" value="1"/>
</dbReference>
<dbReference type="Pfam" id="PF02931">
    <property type="entry name" value="Neur_chan_LBD"/>
    <property type="match status" value="1"/>
</dbReference>
<dbReference type="WBParaSite" id="PgR005X_g011_t01">
    <property type="protein sequence ID" value="PgR005X_g011_t01"/>
    <property type="gene ID" value="PgR005X_g011"/>
</dbReference>
<proteinExistence type="predicted"/>
<keyword evidence="4 5" id="KW-0472">Membrane</keyword>
<feature type="transmembrane region" description="Helical" evidence="5">
    <location>
        <begin position="139"/>
        <end position="156"/>
    </location>
</feature>
<evidence type="ECO:0000256" key="1">
    <source>
        <dbReference type="ARBA" id="ARBA00004141"/>
    </source>
</evidence>
<evidence type="ECO:0000256" key="4">
    <source>
        <dbReference type="ARBA" id="ARBA00023136"/>
    </source>
</evidence>
<dbReference type="Proteomes" id="UP000887569">
    <property type="component" value="Unplaced"/>
</dbReference>
<keyword evidence="3 5" id="KW-1133">Transmembrane helix</keyword>
<dbReference type="CDD" id="cd19051">
    <property type="entry name" value="LGIC_TM_cation"/>
    <property type="match status" value="1"/>
</dbReference>
<dbReference type="InterPro" id="IPR036719">
    <property type="entry name" value="Neuro-gated_channel_TM_sf"/>
</dbReference>
<dbReference type="FunFam" id="2.70.170.10:FF:000060">
    <property type="entry name" value="Nicotinic acetylcholine receptor subunit alpha4"/>
    <property type="match status" value="1"/>
</dbReference>
<dbReference type="Gene3D" id="1.20.58.390">
    <property type="entry name" value="Neurotransmitter-gated ion-channel transmembrane domain"/>
    <property type="match status" value="1"/>
</dbReference>
<keyword evidence="8" id="KW-1185">Reference proteome</keyword>
<evidence type="ECO:0000259" key="6">
    <source>
        <dbReference type="Pfam" id="PF02931"/>
    </source>
</evidence>
<dbReference type="InterPro" id="IPR036734">
    <property type="entry name" value="Neur_chan_lig-bd_sf"/>
</dbReference>
<dbReference type="PANTHER" id="PTHR18945">
    <property type="entry name" value="NEUROTRANSMITTER GATED ION CHANNEL"/>
    <property type="match status" value="1"/>
</dbReference>
<dbReference type="AlphaFoldDB" id="A0A915AFR8"/>
<organism evidence="8 9">
    <name type="scientific">Parascaris univalens</name>
    <name type="common">Nematode worm</name>
    <dbReference type="NCBI Taxonomy" id="6257"/>
    <lineage>
        <taxon>Eukaryota</taxon>
        <taxon>Metazoa</taxon>
        <taxon>Ecdysozoa</taxon>
        <taxon>Nematoda</taxon>
        <taxon>Chromadorea</taxon>
        <taxon>Rhabditida</taxon>
        <taxon>Spirurina</taxon>
        <taxon>Ascaridomorpha</taxon>
        <taxon>Ascaridoidea</taxon>
        <taxon>Ascarididae</taxon>
        <taxon>Parascaris</taxon>
    </lineage>
</organism>
<keyword evidence="2 5" id="KW-0812">Transmembrane</keyword>
<evidence type="ECO:0000256" key="3">
    <source>
        <dbReference type="ARBA" id="ARBA00022989"/>
    </source>
</evidence>
<evidence type="ECO:0000313" key="9">
    <source>
        <dbReference type="WBParaSite" id="PgR005X_g011_t01"/>
    </source>
</evidence>
<accession>A0A915AFR8</accession>
<comment type="subcellular location">
    <subcellularLocation>
        <location evidence="1">Membrane</location>
        <topology evidence="1">Multi-pass membrane protein</topology>
    </subcellularLocation>
</comment>
<dbReference type="InterPro" id="IPR038050">
    <property type="entry name" value="Neuro_actylchol_rec"/>
</dbReference>